<accession>A0A1I4TUF0</accession>
<evidence type="ECO:0000313" key="1">
    <source>
        <dbReference type="EMBL" id="SFM80197.1"/>
    </source>
</evidence>
<dbReference type="EMBL" id="FOUU01000004">
    <property type="protein sequence ID" value="SFM80197.1"/>
    <property type="molecule type" value="Genomic_DNA"/>
</dbReference>
<name>A0A1I4TUF0_9BACT</name>
<dbReference type="RefSeq" id="WP_177193565.1">
    <property type="nucleotide sequence ID" value="NZ_FOUU01000004.1"/>
</dbReference>
<keyword evidence="2" id="KW-1185">Reference proteome</keyword>
<gene>
    <name evidence="1" type="ORF">SAMN05660836_01525</name>
</gene>
<organism evidence="1 2">
    <name type="scientific">Thermodesulforhabdus norvegica</name>
    <dbReference type="NCBI Taxonomy" id="39841"/>
    <lineage>
        <taxon>Bacteria</taxon>
        <taxon>Pseudomonadati</taxon>
        <taxon>Thermodesulfobacteriota</taxon>
        <taxon>Syntrophobacteria</taxon>
        <taxon>Syntrophobacterales</taxon>
        <taxon>Thermodesulforhabdaceae</taxon>
        <taxon>Thermodesulforhabdus</taxon>
    </lineage>
</organism>
<sequence>MYLLDTNSLLELLLDQDEAGEVEKLLRSIPGGKLHISGLGGNGDQARVFGIL</sequence>
<dbReference type="Proteomes" id="UP000199611">
    <property type="component" value="Unassembled WGS sequence"/>
</dbReference>
<dbReference type="STRING" id="39841.SAMN05660836_01525"/>
<reference evidence="1 2" key="1">
    <citation type="submission" date="2016-10" db="EMBL/GenBank/DDBJ databases">
        <authorList>
            <person name="de Groot N.N."/>
        </authorList>
    </citation>
    <scope>NUCLEOTIDE SEQUENCE [LARGE SCALE GENOMIC DNA]</scope>
    <source>
        <strain evidence="1 2">DSM 9990</strain>
    </source>
</reference>
<dbReference type="AlphaFoldDB" id="A0A1I4TUF0"/>
<evidence type="ECO:0000313" key="2">
    <source>
        <dbReference type="Proteomes" id="UP000199611"/>
    </source>
</evidence>
<protein>
    <submittedName>
        <fullName evidence="1">Uncharacterized protein</fullName>
    </submittedName>
</protein>
<proteinExistence type="predicted"/>